<evidence type="ECO:0000313" key="6">
    <source>
        <dbReference type="RefSeq" id="XP_022319755.1"/>
    </source>
</evidence>
<feature type="domain" description="PLAT" evidence="3">
    <location>
        <begin position="2144"/>
        <end position="2261"/>
    </location>
</feature>
<dbReference type="InterPro" id="IPR036572">
    <property type="entry name" value="Doublecortin_dom_sf"/>
</dbReference>
<dbReference type="InterPro" id="IPR052970">
    <property type="entry name" value="Inner_ear_hair_cell_LOXHD"/>
</dbReference>
<dbReference type="CDD" id="cd16110">
    <property type="entry name" value="DCX1_RP_like"/>
    <property type="match status" value="1"/>
</dbReference>
<dbReference type="PANTHER" id="PTHR45901">
    <property type="entry name" value="PROTEIN CBG12474"/>
    <property type="match status" value="1"/>
</dbReference>
<feature type="domain" description="PLAT" evidence="3">
    <location>
        <begin position="2279"/>
        <end position="2405"/>
    </location>
</feature>
<proteinExistence type="predicted"/>
<feature type="region of interest" description="Disordered" evidence="2">
    <location>
        <begin position="1"/>
        <end position="77"/>
    </location>
</feature>
<feature type="domain" description="Doublecortin" evidence="4">
    <location>
        <begin position="223"/>
        <end position="302"/>
    </location>
</feature>
<sequence>MNKTTKDTKKADEKKFIVADDGDGSKGRNPKRTQKTDTKDTKPPTERKKPKHVGNDSKSVVEMGTNKDDVSVNQRSSMTAGNDTKTCYFYKDEDYRFPGVKIALNPRKYKKFDTLCLELSRKIPGLGFGVRSITTPTGHTRISNLDALTHDGKYVCSSSRVRVTGLDMDRVGGRDVWHYTRPPSGRRILNRILREDVDFKEPHFKKSKKPYDMATVYNRNQPKKITVLKNGDPTYRHVVLLNRRTAQQYEQVLADLSEMFSFAVRKLCTTEGKRVGGLNQLFIGPDTLVCCGAEPFRHMDGGGYYVTPRIMSRVSLNTRGSDSIAKRMKVKRNRMTNTKGEWKVSVKTNGHPSAATQAQVTITVYGHKGNSGPISLGSGDGSNFKSGTSDEFDISVGNVGEIYKIRIAHDNSGDSPGWLCDEVKMQDKDTDEELTFTCHRWLARDEDDFEICRELPAVRKGEPILPVVRYNVSVVTGNLWGASTEANVYMTMYGDRGDTGVRQLYSPSKAIFQQGKTDNFTLEAVSLGHLKRIIVGHDGTGAGNGWYLEKIVVKEPSGGRSKDESVFQCGKWLDEGQDDGKIVRELKIQEEYMDDILEKRNFQNCSPLDVDYWEHEKWKFDKDCQVKLYSLASGKALRIKQNGAIDALGSDMDFHAVFNVVQRKVMVRMFSTVPDPNLFVSIDKDKMVQHKGSGPYCEFRLRVQGDRSIMFESVKNPLQFLTFDEEGHPADVRGILDKEKTRRFFVYCKGMFRHRGVVIFATSLYQAINLNGDLTMTALGTPSSKMAQFRVHKVAENGVRMFESISQPGKYIRLKDGKIDCQGIRDEASHFIVEKRRAGGYVSLQSASQRGLYLGMKPDGRVWPTVDTGVQNVHLFPQVVEWGVRKAPSIAEVEEEEEEEVETVKTPTPRAESPIPLKLGKAVFLTEDARFRVGEDDWNIHVSTIEELQNADVALVVYGESGNSGGIRLEAPPGRQIFQPNNEDGFRATVKVGKFYKIRLELVPKSAERKPSWKVNEVKLTNVESEETLVFKFNRWLSREHEDMEIMRELPAIWEGEETPPVFKYYVLIHTGDVDDAETNAEVYLKIFGEKGDTGKRVLLNSNNSHKFRTGQVDIFEVEAVSLGKLEKCIVGHDGTGSDQGWFLDRITIRESEESKEEYIFPCEKWLDVNKEDRRIERTLVVKEPAPSIRYSDIKEVLPVQVDTIIEEDEENTIKEGDWKIWITTGSEESMATSNMVFLYAYGTKGSAGPLRMGSGKDGFFRAGTTEIIKMSFGSGAGDVYKIRIGHNEAYPGSGWYLEKLKLQDCSSGDEFDIEVNRWLSRSHDDGDVWREFAISQIGKVLPVVTYTVEVHTGSEEGSNTTASVFICIYGTRGDTGKRKLFKSKTSNDPFQKAAQDVFELEAVSLDEVERIVVSHDKKGSQPSWFLDKVIIRSDDNLDKDYRFNCGRWLSETEGDGKCEVELTPGWFTENPIQKSRGEFSLSVKTSEDSSPASGGKVDLTVYGELGKSEDITLTAPSPQDKLFEPGNIDSFTINVGEIGDLYKIRVSREDLHTWSAWHLEEIKLQDLDTSQVFVIHCDRWLSREKEDFDLTREFPITAKNKRPPEVHKYEVEVLTGNHWAAETDADLFVTIFGDKGDTGRRKLYHSYQEGDKFQRGKLDRFLFEAVSLGELRQVQIGHDSLGHGAGVYIETVTVTEKGGPGAQYVFPGQCWLDEREGDKRTWRVLPLLEKRDPSKSPPVRDLKKKSKGKWAVTVRTSEEKDSGTSAQVYLTGFGTKGQSQKQPLGSGQPDQSEFSPGAVSEFNVSFGDIGDLLKVRLEHNNKGPSPSWHVERLELVDVDTEEQHKLLINRWFSTSEEDGQTCREFSISRPGEMPLPVCQYVVLVQTSLTSDSAASEGQVSINIHGEFGDTGERRLSGKSPWKPGEEASFIVESISLGALTKIKLQFESQGVSWSVDRVRIFEKPTAIHQTVFNCHAVFDTSSGDKSVSREFPAAGVQPCEVPSKVVERFYGDISPLTSKGRWQILVECGQNGTEDDVFLVVYGVKGHSSPHHINKGEKLTPGALIISDLNVGDIGAIFKISLYFGEERTGTPWFLNRLKLKDLDTKQQFFFTYNKMMESTADNPTGTIELPAIRPDLAPLQEDEYTLYVSTGNHDLADTAADVSCNLIGQWGSTGSRLLAKSTNQKLFRIGQVDEFKIRGLELGKLKEVVVSHGEQGRGRGWFCDRVVVKSTLSSVLKVFPCNRWLDTGCEDRQLVRRLWPIGQMPVSSPPVTGKSKGHWNCTVKTADIDLLPDVAKNRSSKSREVSLTVYGSESVQGPVELISSGGEVFLPGQTDTFPDLNFGDVGKMEKIRVSAGYERDPDTVWTVEKVTLEDCDTGEVLEFDFSCWVGEIGGDIRKELPVIKMGKGIQQVLPYQIQVFTSDEEMDSGTESHVFITLYGQESDTGRRHLHLADRKTFQTGQVDTFVVEAVDLGELEKIVVAKGPGSPWLLDKVFVKESEYSAKQYNFVHGKWIGSKETKTKEIEETIRLQGTQPSTIAIPADKVRNLQQSSGAWKITTETGGQKGGVPLDLVVTFIGSEGESELCPLRSNRDHPFQIGQTDVCEIKFAADIGELYKLRLGYLDNTNKKGWLLRRIQCEDVTTGDMFTYDLNDWVMVDEKSDGWREVPVHWPALPKPKVHKYQVITYLGDVHQAGTDANVFVCVYGSLGSTGKRLLKHSLTSKDRFTQDQVDQFEVEAI</sequence>
<evidence type="ECO:0000259" key="4">
    <source>
        <dbReference type="PROSITE" id="PS50309"/>
    </source>
</evidence>
<dbReference type="PROSITE" id="PS50309">
    <property type="entry name" value="DC"/>
    <property type="match status" value="2"/>
</dbReference>
<protein>
    <submittedName>
        <fullName evidence="6">Lipoxygenase homology domain-containing protein 1-like isoform X7</fullName>
    </submittedName>
</protein>
<dbReference type="SUPFAM" id="SSF49723">
    <property type="entry name" value="Lipase/lipooxygenase domain (PLAT/LH2 domain)"/>
    <property type="match status" value="16"/>
</dbReference>
<dbReference type="GO" id="GO:0035556">
    <property type="term" value="P:intracellular signal transduction"/>
    <property type="evidence" value="ECO:0007669"/>
    <property type="project" value="InterPro"/>
</dbReference>
<dbReference type="CDD" id="cd17070">
    <property type="entry name" value="DCX2_RP_like"/>
    <property type="match status" value="1"/>
</dbReference>
<feature type="domain" description="PLAT" evidence="3">
    <location>
        <begin position="340"/>
        <end position="456"/>
    </location>
</feature>
<feature type="region of interest" description="Disordered" evidence="2">
    <location>
        <begin position="1776"/>
        <end position="1798"/>
    </location>
</feature>
<dbReference type="OrthoDB" id="5322100at2759"/>
<dbReference type="CDD" id="cd01756">
    <property type="entry name" value="PLAT_repeat"/>
    <property type="match status" value="4"/>
</dbReference>
<dbReference type="SMART" id="SM00308">
    <property type="entry name" value="LH2"/>
    <property type="match status" value="8"/>
</dbReference>
<feature type="domain" description="PLAT" evidence="3">
    <location>
        <begin position="2682"/>
        <end position="2741"/>
    </location>
</feature>
<feature type="compositionally biased region" description="Basic and acidic residues" evidence="2">
    <location>
        <begin position="1"/>
        <end position="26"/>
    </location>
</feature>
<feature type="domain" description="PLAT" evidence="3">
    <location>
        <begin position="1749"/>
        <end position="1867"/>
    </location>
</feature>
<dbReference type="InterPro" id="IPR036392">
    <property type="entry name" value="PLAT/LH2_dom_sf"/>
</dbReference>
<dbReference type="SMART" id="SM00537">
    <property type="entry name" value="DCX"/>
    <property type="match status" value="2"/>
</dbReference>
<keyword evidence="5" id="KW-1185">Reference proteome</keyword>
<dbReference type="SUPFAM" id="SSF50353">
    <property type="entry name" value="Cytokine"/>
    <property type="match status" value="2"/>
</dbReference>
<dbReference type="PANTHER" id="PTHR45901:SF7">
    <property type="entry name" value="OXYGEN-REGULATED PROTEIN 1"/>
    <property type="match status" value="1"/>
</dbReference>
<feature type="compositionally biased region" description="Polar residues" evidence="2">
    <location>
        <begin position="1777"/>
        <end position="1795"/>
    </location>
</feature>
<feature type="domain" description="PLAT" evidence="3">
    <location>
        <begin position="1217"/>
        <end position="1334"/>
    </location>
</feature>
<feature type="domain" description="PLAT" evidence="3">
    <location>
        <begin position="2555"/>
        <end position="2671"/>
    </location>
</feature>
<dbReference type="Proteomes" id="UP000694844">
    <property type="component" value="Chromosome 2"/>
</dbReference>
<dbReference type="CDD" id="cd23312">
    <property type="entry name" value="beta-trefoil_FGF_RP1"/>
    <property type="match status" value="1"/>
</dbReference>
<gene>
    <name evidence="6" type="primary">LOC111122329</name>
</gene>
<dbReference type="Gene3D" id="2.40.180.10">
    <property type="entry name" value="Catalase core domain"/>
    <property type="match status" value="5"/>
</dbReference>
<feature type="domain" description="PLAT" evidence="3">
    <location>
        <begin position="1345"/>
        <end position="1464"/>
    </location>
</feature>
<dbReference type="RefSeq" id="XP_022319755.1">
    <property type="nucleotide sequence ID" value="XM_022464047.1"/>
</dbReference>
<comment type="caution">
    <text evidence="1">Lacks conserved residue(s) required for the propagation of feature annotation.</text>
</comment>
<feature type="domain" description="PLAT" evidence="3">
    <location>
        <begin position="1879"/>
        <end position="1993"/>
    </location>
</feature>
<evidence type="ECO:0000313" key="5">
    <source>
        <dbReference type="Proteomes" id="UP000694844"/>
    </source>
</evidence>
<dbReference type="PROSITE" id="PS50095">
    <property type="entry name" value="PLAT"/>
    <property type="match status" value="16"/>
</dbReference>
<dbReference type="GeneID" id="111122329"/>
<dbReference type="Gene3D" id="2.60.60.20">
    <property type="entry name" value="PLAT/LH2 domain"/>
    <property type="match status" value="11"/>
</dbReference>
<feature type="domain" description="Doublecortin" evidence="4">
    <location>
        <begin position="85"/>
        <end position="169"/>
    </location>
</feature>
<dbReference type="InterPro" id="IPR001024">
    <property type="entry name" value="PLAT/LH2_dom"/>
</dbReference>
<feature type="domain" description="PLAT" evidence="3">
    <location>
        <begin position="2415"/>
        <end position="2530"/>
    </location>
</feature>
<evidence type="ECO:0000256" key="2">
    <source>
        <dbReference type="SAM" id="MobiDB-lite"/>
    </source>
</evidence>
<name>A0A8B8CVS6_CRAVI</name>
<dbReference type="Pfam" id="PF01477">
    <property type="entry name" value="PLAT"/>
    <property type="match status" value="13"/>
</dbReference>
<feature type="domain" description="PLAT" evidence="3">
    <location>
        <begin position="2021"/>
        <end position="2132"/>
    </location>
</feature>
<feature type="compositionally biased region" description="Basic and acidic residues" evidence="2">
    <location>
        <begin position="34"/>
        <end position="47"/>
    </location>
</feature>
<dbReference type="SUPFAM" id="SSF89837">
    <property type="entry name" value="Doublecortin (DC)"/>
    <property type="match status" value="2"/>
</dbReference>
<dbReference type="Gene3D" id="3.10.20.230">
    <property type="entry name" value="Doublecortin domain"/>
    <property type="match status" value="2"/>
</dbReference>
<evidence type="ECO:0000256" key="1">
    <source>
        <dbReference type="PROSITE-ProRule" id="PRU00152"/>
    </source>
</evidence>
<accession>A0A8B8CVS6</accession>
<dbReference type="Gene3D" id="2.80.10.50">
    <property type="match status" value="2"/>
</dbReference>
<feature type="domain" description="PLAT" evidence="3">
    <location>
        <begin position="936"/>
        <end position="1051"/>
    </location>
</feature>
<dbReference type="Pfam" id="PF03607">
    <property type="entry name" value="DCX"/>
    <property type="match status" value="2"/>
</dbReference>
<feature type="domain" description="PLAT" evidence="3">
    <location>
        <begin position="1608"/>
        <end position="1727"/>
    </location>
</feature>
<evidence type="ECO:0000259" key="3">
    <source>
        <dbReference type="PROSITE" id="PS50095"/>
    </source>
</evidence>
<organism evidence="5 6">
    <name type="scientific">Crassostrea virginica</name>
    <name type="common">Eastern oyster</name>
    <dbReference type="NCBI Taxonomy" id="6565"/>
    <lineage>
        <taxon>Eukaryota</taxon>
        <taxon>Metazoa</taxon>
        <taxon>Spiralia</taxon>
        <taxon>Lophotrochozoa</taxon>
        <taxon>Mollusca</taxon>
        <taxon>Bivalvia</taxon>
        <taxon>Autobranchia</taxon>
        <taxon>Pteriomorphia</taxon>
        <taxon>Ostreida</taxon>
        <taxon>Ostreoidea</taxon>
        <taxon>Ostreidae</taxon>
        <taxon>Crassostrea</taxon>
    </lineage>
</organism>
<feature type="domain" description="PLAT" evidence="3">
    <location>
        <begin position="468"/>
        <end position="587"/>
    </location>
</feature>
<dbReference type="InterPro" id="IPR008996">
    <property type="entry name" value="IL1/FGF"/>
</dbReference>
<feature type="domain" description="PLAT" evidence="3">
    <location>
        <begin position="1063"/>
        <end position="1181"/>
    </location>
</feature>
<dbReference type="InterPro" id="IPR003533">
    <property type="entry name" value="Doublecortin_dom"/>
</dbReference>
<feature type="domain" description="PLAT" evidence="3">
    <location>
        <begin position="1478"/>
        <end position="1596"/>
    </location>
</feature>
<reference evidence="6" key="1">
    <citation type="submission" date="2025-08" db="UniProtKB">
        <authorList>
            <consortium name="RefSeq"/>
        </authorList>
    </citation>
    <scope>IDENTIFICATION</scope>
    <source>
        <tissue evidence="6">Whole sample</tissue>
    </source>
</reference>